<reference evidence="6 7" key="1">
    <citation type="submission" date="2018-06" db="EMBL/GenBank/DDBJ databases">
        <authorList>
            <consortium name="Pathogen Informatics"/>
            <person name="Doyle S."/>
        </authorList>
    </citation>
    <scope>NUCLEOTIDE SEQUENCE [LARGE SCALE GENOMIC DNA]</scope>
    <source>
        <strain evidence="6 7">NCTC10994</strain>
    </source>
</reference>
<dbReference type="PANTHER" id="PTHR30055">
    <property type="entry name" value="HTH-TYPE TRANSCRIPTIONAL REGULATOR RUTR"/>
    <property type="match status" value="1"/>
</dbReference>
<dbReference type="Gene3D" id="1.10.357.10">
    <property type="entry name" value="Tetracycline Repressor, domain 2"/>
    <property type="match status" value="1"/>
</dbReference>
<dbReference type="SUPFAM" id="SSF46689">
    <property type="entry name" value="Homeodomain-like"/>
    <property type="match status" value="1"/>
</dbReference>
<dbReference type="InterPro" id="IPR050109">
    <property type="entry name" value="HTH-type_TetR-like_transc_reg"/>
</dbReference>
<protein>
    <submittedName>
        <fullName evidence="6">TetR family transcriptional regulator</fullName>
    </submittedName>
</protein>
<evidence type="ECO:0000256" key="2">
    <source>
        <dbReference type="ARBA" id="ARBA00023125"/>
    </source>
</evidence>
<gene>
    <name evidence="6" type="primary">acnR_3</name>
    <name evidence="6" type="ORF">NCTC10994_03660</name>
</gene>
<evidence type="ECO:0000256" key="1">
    <source>
        <dbReference type="ARBA" id="ARBA00023015"/>
    </source>
</evidence>
<dbReference type="AlphaFoldDB" id="A0A2X4UEY7"/>
<dbReference type="Pfam" id="PF00440">
    <property type="entry name" value="TetR_N"/>
    <property type="match status" value="1"/>
</dbReference>
<dbReference type="EMBL" id="LS483468">
    <property type="protein sequence ID" value="SQI37553.1"/>
    <property type="molecule type" value="Genomic_DNA"/>
</dbReference>
<name>A0A2X4UEY7_9NOCA</name>
<dbReference type="InterPro" id="IPR009057">
    <property type="entry name" value="Homeodomain-like_sf"/>
</dbReference>
<evidence type="ECO:0000313" key="7">
    <source>
        <dbReference type="Proteomes" id="UP000249091"/>
    </source>
</evidence>
<dbReference type="PRINTS" id="PR00455">
    <property type="entry name" value="HTHTETR"/>
</dbReference>
<feature type="domain" description="HTH tetR-type" evidence="5">
    <location>
        <begin position="18"/>
        <end position="78"/>
    </location>
</feature>
<dbReference type="InterPro" id="IPR001647">
    <property type="entry name" value="HTH_TetR"/>
</dbReference>
<organism evidence="6 7">
    <name type="scientific">Rhodococcus coprophilus</name>
    <dbReference type="NCBI Taxonomy" id="38310"/>
    <lineage>
        <taxon>Bacteria</taxon>
        <taxon>Bacillati</taxon>
        <taxon>Actinomycetota</taxon>
        <taxon>Actinomycetes</taxon>
        <taxon>Mycobacteriales</taxon>
        <taxon>Nocardiaceae</taxon>
        <taxon>Rhodococcus</taxon>
    </lineage>
</organism>
<feature type="DNA-binding region" description="H-T-H motif" evidence="4">
    <location>
        <begin position="41"/>
        <end position="60"/>
    </location>
</feature>
<dbReference type="PROSITE" id="PS50977">
    <property type="entry name" value="HTH_TETR_2"/>
    <property type="match status" value="1"/>
</dbReference>
<keyword evidence="7" id="KW-1185">Reference proteome</keyword>
<dbReference type="STRING" id="1219011.GCA_001895045_03962"/>
<dbReference type="Proteomes" id="UP000249091">
    <property type="component" value="Chromosome 1"/>
</dbReference>
<evidence type="ECO:0000256" key="4">
    <source>
        <dbReference type="PROSITE-ProRule" id="PRU00335"/>
    </source>
</evidence>
<dbReference type="PANTHER" id="PTHR30055:SF234">
    <property type="entry name" value="HTH-TYPE TRANSCRIPTIONAL REGULATOR BETI"/>
    <property type="match status" value="1"/>
</dbReference>
<dbReference type="GO" id="GO:0000976">
    <property type="term" value="F:transcription cis-regulatory region binding"/>
    <property type="evidence" value="ECO:0007669"/>
    <property type="project" value="TreeGrafter"/>
</dbReference>
<keyword evidence="2 4" id="KW-0238">DNA-binding</keyword>
<evidence type="ECO:0000256" key="3">
    <source>
        <dbReference type="ARBA" id="ARBA00023163"/>
    </source>
</evidence>
<dbReference type="KEGG" id="rcr:NCTC10994_03660"/>
<evidence type="ECO:0000313" key="6">
    <source>
        <dbReference type="EMBL" id="SQI37553.1"/>
    </source>
</evidence>
<keyword evidence="1" id="KW-0805">Transcription regulation</keyword>
<dbReference type="GO" id="GO:0003700">
    <property type="term" value="F:DNA-binding transcription factor activity"/>
    <property type="evidence" value="ECO:0007669"/>
    <property type="project" value="TreeGrafter"/>
</dbReference>
<keyword evidence="3" id="KW-0804">Transcription</keyword>
<proteinExistence type="predicted"/>
<sequence>MMSAPSEPRRRGEQQRGRATRVTILDAAVSVLVEHGYSNATTVRIQAAAGVSRGRLLHHFPSRDSLLVAAVHHLAAQRVQDLGHDQEWPADPVARVAVAVDLMWLHFRQPYFWASMELWLAARSHEELRRELLPLERTLGGMIKAQTDRFFGSDFTVLPRYRVVRDLVYSSMRGIALGYAIDPRDPDADPNLAVWREQFEDLLRR</sequence>
<accession>A0A2X4UEY7</accession>
<evidence type="ECO:0000259" key="5">
    <source>
        <dbReference type="PROSITE" id="PS50977"/>
    </source>
</evidence>